<organism evidence="18 19">
    <name type="scientific">Dendrobium thyrsiflorum</name>
    <name type="common">Pinecone-like raceme dendrobium</name>
    <name type="synonym">Orchid</name>
    <dbReference type="NCBI Taxonomy" id="117978"/>
    <lineage>
        <taxon>Eukaryota</taxon>
        <taxon>Viridiplantae</taxon>
        <taxon>Streptophyta</taxon>
        <taxon>Embryophyta</taxon>
        <taxon>Tracheophyta</taxon>
        <taxon>Spermatophyta</taxon>
        <taxon>Magnoliopsida</taxon>
        <taxon>Liliopsida</taxon>
        <taxon>Asparagales</taxon>
        <taxon>Orchidaceae</taxon>
        <taxon>Epidendroideae</taxon>
        <taxon>Malaxideae</taxon>
        <taxon>Dendrobiinae</taxon>
        <taxon>Dendrobium</taxon>
    </lineage>
</organism>
<evidence type="ECO:0000256" key="15">
    <source>
        <dbReference type="SAM" id="MobiDB-lite"/>
    </source>
</evidence>
<reference evidence="18 19" key="1">
    <citation type="journal article" date="2024" name="Plant Biotechnol. J.">
        <title>Dendrobium thyrsiflorum genome and its molecular insights into genes involved in important horticultural traits.</title>
        <authorList>
            <person name="Chen B."/>
            <person name="Wang J.Y."/>
            <person name="Zheng P.J."/>
            <person name="Li K.L."/>
            <person name="Liang Y.M."/>
            <person name="Chen X.F."/>
            <person name="Zhang C."/>
            <person name="Zhao X."/>
            <person name="He X."/>
            <person name="Zhang G.Q."/>
            <person name="Liu Z.J."/>
            <person name="Xu Q."/>
        </authorList>
    </citation>
    <scope>NUCLEOTIDE SEQUENCE [LARGE SCALE GENOMIC DNA]</scope>
    <source>
        <strain evidence="18">GZMU011</strain>
    </source>
</reference>
<dbReference type="PANTHER" id="PTHR14155">
    <property type="entry name" value="RING FINGER DOMAIN-CONTAINING"/>
    <property type="match status" value="1"/>
</dbReference>
<comment type="pathway">
    <text evidence="3">Protein modification; protein ubiquitination.</text>
</comment>
<comment type="catalytic activity">
    <reaction evidence="1">
        <text>S-ubiquitinyl-[E2 ubiquitin-conjugating enzyme]-L-cysteine + [acceptor protein]-L-lysine = [E2 ubiquitin-conjugating enzyme]-L-cysteine + N(6)-ubiquitinyl-[acceptor protein]-L-lysine.</text>
        <dbReference type="EC" id="2.3.2.27"/>
    </reaction>
</comment>
<keyword evidence="11 16" id="KW-1133">Transmembrane helix</keyword>
<dbReference type="CDD" id="cd16461">
    <property type="entry name" value="RING-H2_EL5-like"/>
    <property type="match status" value="1"/>
</dbReference>
<feature type="compositionally biased region" description="Basic residues" evidence="15">
    <location>
        <begin position="339"/>
        <end position="351"/>
    </location>
</feature>
<feature type="domain" description="RING-type" evidence="17">
    <location>
        <begin position="227"/>
        <end position="269"/>
    </location>
</feature>
<evidence type="ECO:0000256" key="16">
    <source>
        <dbReference type="SAM" id="Phobius"/>
    </source>
</evidence>
<evidence type="ECO:0000313" key="18">
    <source>
        <dbReference type="EMBL" id="KAL0917092.1"/>
    </source>
</evidence>
<keyword evidence="6 16" id="KW-0812">Transmembrane</keyword>
<comment type="similarity">
    <text evidence="13">Belongs to the RING-type zinc finger family. ATL subfamily.</text>
</comment>
<feature type="transmembrane region" description="Helical" evidence="16">
    <location>
        <begin position="149"/>
        <end position="170"/>
    </location>
</feature>
<dbReference type="GO" id="GO:0061630">
    <property type="term" value="F:ubiquitin protein ligase activity"/>
    <property type="evidence" value="ECO:0007669"/>
    <property type="project" value="UniProtKB-EC"/>
</dbReference>
<dbReference type="PANTHER" id="PTHR14155:SF263">
    <property type="entry name" value="E3 UBIQUITIN-PROTEIN LIGASE ATL6"/>
    <property type="match status" value="1"/>
</dbReference>
<dbReference type="GO" id="GO:0008270">
    <property type="term" value="F:zinc ion binding"/>
    <property type="evidence" value="ECO:0007669"/>
    <property type="project" value="UniProtKB-KW"/>
</dbReference>
<dbReference type="InterPro" id="IPR001841">
    <property type="entry name" value="Znf_RING"/>
</dbReference>
<evidence type="ECO:0000256" key="4">
    <source>
        <dbReference type="ARBA" id="ARBA00012483"/>
    </source>
</evidence>
<evidence type="ECO:0000256" key="9">
    <source>
        <dbReference type="ARBA" id="ARBA00022786"/>
    </source>
</evidence>
<feature type="transmembrane region" description="Helical" evidence="16">
    <location>
        <begin position="101"/>
        <end position="120"/>
    </location>
</feature>
<evidence type="ECO:0000256" key="3">
    <source>
        <dbReference type="ARBA" id="ARBA00004906"/>
    </source>
</evidence>
<keyword evidence="9" id="KW-0833">Ubl conjugation pathway</keyword>
<evidence type="ECO:0000256" key="7">
    <source>
        <dbReference type="ARBA" id="ARBA00022723"/>
    </source>
</evidence>
<evidence type="ECO:0000256" key="8">
    <source>
        <dbReference type="ARBA" id="ARBA00022771"/>
    </source>
</evidence>
<sequence>MPRARKETQAESVKQSPSLTPASLSRPPPTKACSALQLPTGQVTASRTGRVHHSISQSNGSIFPFEKKKQSDLTDIRTCQFPRAEQIKLSTMATKLHCRPIAGLHAAIGVSVIILCLFATDSVQAQLPPSGGNSNNPNYFTSAKFNPSMAVIIVVLISAFFFLGFFSIYIRQCGGDRMDSLAASAAAAIGARSRRQRGLDPAVLETFPTLVYSEVKEHKIGKGALECAICLNEFEDEDTIRLLHKCDHVFHQECIDAWLASHVTCPVCRTDYTAVSTDETAIEGATDAPALQAETESAPAPDPTLPPPPEAAADQVVITVDEGLTKHEMKELARIASKMRRNGSRRPRTLPRSHSTGHSITQQREGLDRYTLRLPENVRKDIIAAGMLQRQRSIAVTRGGEGSSRRGPRVIGDDSSRRGRTARLGRSDRWPSFFVRSLSAKIPAWGNWKRGDEGSVKEGSTMRGKLAAAGFSKKNPDDSESSTAALNRV</sequence>
<evidence type="ECO:0000256" key="14">
    <source>
        <dbReference type="PROSITE-ProRule" id="PRU00175"/>
    </source>
</evidence>
<feature type="region of interest" description="Disordered" evidence="15">
    <location>
        <begin position="1"/>
        <end position="31"/>
    </location>
</feature>
<dbReference type="Proteomes" id="UP001552299">
    <property type="component" value="Unassembled WGS sequence"/>
</dbReference>
<dbReference type="InterPro" id="IPR013083">
    <property type="entry name" value="Znf_RING/FYVE/PHD"/>
</dbReference>
<name>A0ABD0V3D7_DENTH</name>
<dbReference type="SMART" id="SM00184">
    <property type="entry name" value="RING"/>
    <property type="match status" value="1"/>
</dbReference>
<dbReference type="EC" id="2.3.2.27" evidence="4"/>
<evidence type="ECO:0000256" key="6">
    <source>
        <dbReference type="ARBA" id="ARBA00022692"/>
    </source>
</evidence>
<evidence type="ECO:0000256" key="5">
    <source>
        <dbReference type="ARBA" id="ARBA00022679"/>
    </source>
</evidence>
<dbReference type="InterPro" id="IPR053238">
    <property type="entry name" value="RING-H2_zinc_finger"/>
</dbReference>
<feature type="region of interest" description="Disordered" evidence="15">
    <location>
        <begin position="394"/>
        <end position="423"/>
    </location>
</feature>
<keyword evidence="12 16" id="KW-0472">Membrane</keyword>
<comment type="subcellular location">
    <subcellularLocation>
        <location evidence="2">Membrane</location>
        <topology evidence="2">Single-pass membrane protein</topology>
    </subcellularLocation>
</comment>
<keyword evidence="7" id="KW-0479">Metal-binding</keyword>
<dbReference type="GO" id="GO:0016020">
    <property type="term" value="C:membrane"/>
    <property type="evidence" value="ECO:0007669"/>
    <property type="project" value="UniProtKB-SubCell"/>
</dbReference>
<accession>A0ABD0V3D7</accession>
<dbReference type="EMBL" id="JANQDX010000010">
    <property type="protein sequence ID" value="KAL0917092.1"/>
    <property type="molecule type" value="Genomic_DNA"/>
</dbReference>
<feature type="region of interest" description="Disordered" evidence="15">
    <location>
        <begin position="467"/>
        <end position="489"/>
    </location>
</feature>
<feature type="region of interest" description="Disordered" evidence="15">
    <location>
        <begin position="339"/>
        <end position="368"/>
    </location>
</feature>
<dbReference type="FunFam" id="3.30.40.10:FF:000187">
    <property type="entry name" value="E3 ubiquitin-protein ligase ATL6"/>
    <property type="match status" value="1"/>
</dbReference>
<evidence type="ECO:0000256" key="11">
    <source>
        <dbReference type="ARBA" id="ARBA00022989"/>
    </source>
</evidence>
<proteinExistence type="inferred from homology"/>
<evidence type="ECO:0000256" key="10">
    <source>
        <dbReference type="ARBA" id="ARBA00022833"/>
    </source>
</evidence>
<protein>
    <recommendedName>
        <fullName evidence="4">RING-type E3 ubiquitin transferase</fullName>
        <ecNumber evidence="4">2.3.2.27</ecNumber>
    </recommendedName>
</protein>
<dbReference type="AlphaFoldDB" id="A0ABD0V3D7"/>
<evidence type="ECO:0000256" key="1">
    <source>
        <dbReference type="ARBA" id="ARBA00000900"/>
    </source>
</evidence>
<dbReference type="PROSITE" id="PS50089">
    <property type="entry name" value="ZF_RING_2"/>
    <property type="match status" value="1"/>
</dbReference>
<dbReference type="Pfam" id="PF13639">
    <property type="entry name" value="zf-RING_2"/>
    <property type="match status" value="1"/>
</dbReference>
<dbReference type="SUPFAM" id="SSF57850">
    <property type="entry name" value="RING/U-box"/>
    <property type="match status" value="1"/>
</dbReference>
<keyword evidence="19" id="KW-1185">Reference proteome</keyword>
<keyword evidence="8 14" id="KW-0863">Zinc-finger</keyword>
<keyword evidence="5" id="KW-0808">Transferase</keyword>
<evidence type="ECO:0000256" key="13">
    <source>
        <dbReference type="ARBA" id="ARBA00024209"/>
    </source>
</evidence>
<feature type="compositionally biased region" description="Polar residues" evidence="15">
    <location>
        <begin position="10"/>
        <end position="23"/>
    </location>
</feature>
<gene>
    <name evidence="18" type="ORF">M5K25_012137</name>
</gene>
<dbReference type="Gene3D" id="3.30.40.10">
    <property type="entry name" value="Zinc/RING finger domain, C3HC4 (zinc finger)"/>
    <property type="match status" value="1"/>
</dbReference>
<feature type="compositionally biased region" description="Polar residues" evidence="15">
    <location>
        <begin position="352"/>
        <end position="364"/>
    </location>
</feature>
<evidence type="ECO:0000256" key="2">
    <source>
        <dbReference type="ARBA" id="ARBA00004167"/>
    </source>
</evidence>
<evidence type="ECO:0000313" key="19">
    <source>
        <dbReference type="Proteomes" id="UP001552299"/>
    </source>
</evidence>
<comment type="caution">
    <text evidence="18">The sequence shown here is derived from an EMBL/GenBank/DDBJ whole genome shotgun (WGS) entry which is preliminary data.</text>
</comment>
<evidence type="ECO:0000256" key="12">
    <source>
        <dbReference type="ARBA" id="ARBA00023136"/>
    </source>
</evidence>
<keyword evidence="10" id="KW-0862">Zinc</keyword>
<evidence type="ECO:0000259" key="17">
    <source>
        <dbReference type="PROSITE" id="PS50089"/>
    </source>
</evidence>